<protein>
    <submittedName>
        <fullName evidence="2">Transcriptional regulator, CarD family</fullName>
    </submittedName>
</protein>
<dbReference type="Pfam" id="PF02559">
    <property type="entry name" value="CarD_TRCF_RID"/>
    <property type="match status" value="1"/>
</dbReference>
<dbReference type="InterPro" id="IPR052531">
    <property type="entry name" value="CarD-like_regulator"/>
</dbReference>
<sequence length="171" mass="19415">MFSPDELVVYPAQGVGKVERIERQEVGGVTAEFYIVRILTNNVTLMVPVKNAANVGLRPLCSTERANEIMLSLEDRSGFTGYTGQNWNRRYREYSEKLKSPDLGDVAYVLRELLLIGKDKELSFGERRLLEQAMSLLVVELSHVQGLTQEEVRANIEALFQDVLQPRENVE</sequence>
<dbReference type="Gene3D" id="2.40.10.170">
    <property type="match status" value="1"/>
</dbReference>
<dbReference type="InterPro" id="IPR042215">
    <property type="entry name" value="CarD-like_C"/>
</dbReference>
<dbReference type="Gene3D" id="1.20.58.1290">
    <property type="entry name" value="CarD-like, C-terminal domain"/>
    <property type="match status" value="1"/>
</dbReference>
<dbReference type="HOGENOM" id="CLU_048259_1_1_7"/>
<feature type="domain" description="CarD-like/TRCF RNAP-interacting" evidence="1">
    <location>
        <begin position="1"/>
        <end position="114"/>
    </location>
</feature>
<organism evidence="2 3">
    <name type="scientific">Nitratidesulfovibrio vulgaris (strain DP4)</name>
    <name type="common">Desulfovibrio vulgaris</name>
    <dbReference type="NCBI Taxonomy" id="391774"/>
    <lineage>
        <taxon>Bacteria</taxon>
        <taxon>Pseudomonadati</taxon>
        <taxon>Thermodesulfobacteriota</taxon>
        <taxon>Desulfovibrionia</taxon>
        <taxon>Desulfovibrionales</taxon>
        <taxon>Desulfovibrionaceae</taxon>
        <taxon>Nitratidesulfovibrio</taxon>
    </lineage>
</organism>
<dbReference type="SMR" id="A0A0H3A8J6"/>
<gene>
    <name evidence="2" type="ordered locus">Dvul_1561</name>
</gene>
<dbReference type="SMART" id="SM01058">
    <property type="entry name" value="CarD_TRCF"/>
    <property type="match status" value="1"/>
</dbReference>
<dbReference type="PANTHER" id="PTHR38447:SF1">
    <property type="entry name" value="RNA POLYMERASE-BINDING TRANSCRIPTION FACTOR CARD"/>
    <property type="match status" value="1"/>
</dbReference>
<dbReference type="RefSeq" id="WP_010938863.1">
    <property type="nucleotide sequence ID" value="NC_008751.1"/>
</dbReference>
<dbReference type="SUPFAM" id="SSF141259">
    <property type="entry name" value="CarD-like"/>
    <property type="match status" value="1"/>
</dbReference>
<dbReference type="KEGG" id="dvl:Dvul_1561"/>
<name>A0A0H3A8J6_NITV4</name>
<dbReference type="Proteomes" id="UP000009173">
    <property type="component" value="Chromosome"/>
</dbReference>
<dbReference type="Pfam" id="PF21095">
    <property type="entry name" value="CarD_C"/>
    <property type="match status" value="1"/>
</dbReference>
<reference evidence="3" key="1">
    <citation type="journal article" date="2009" name="Environ. Microbiol.">
        <title>Contribution of mobile genetic elements to Desulfovibrio vulgaris genome plasticity.</title>
        <authorList>
            <person name="Walker C.B."/>
            <person name="Stolyar S."/>
            <person name="Chivian D."/>
            <person name="Pinel N."/>
            <person name="Gabster J.A."/>
            <person name="Dehal P.S."/>
            <person name="He Z."/>
            <person name="Yang Z.K."/>
            <person name="Yen H.C."/>
            <person name="Zhou J."/>
            <person name="Wall J.D."/>
            <person name="Hazen T.C."/>
            <person name="Arkin A.P."/>
            <person name="Stahl D.A."/>
        </authorList>
    </citation>
    <scope>NUCLEOTIDE SEQUENCE [LARGE SCALE GENOMIC DNA]</scope>
    <source>
        <strain evidence="3">DP4</strain>
    </source>
</reference>
<dbReference type="AlphaFoldDB" id="A0A0H3A8J6"/>
<dbReference type="InterPro" id="IPR036101">
    <property type="entry name" value="CarD-like/TRCF_RID_sf"/>
</dbReference>
<evidence type="ECO:0000313" key="2">
    <source>
        <dbReference type="EMBL" id="ABM28578.1"/>
    </source>
</evidence>
<evidence type="ECO:0000313" key="3">
    <source>
        <dbReference type="Proteomes" id="UP000009173"/>
    </source>
</evidence>
<proteinExistence type="predicted"/>
<dbReference type="EMBL" id="CP000527">
    <property type="protein sequence ID" value="ABM28578.1"/>
    <property type="molecule type" value="Genomic_DNA"/>
</dbReference>
<dbReference type="InterPro" id="IPR003711">
    <property type="entry name" value="CarD-like/TRCF_RID"/>
</dbReference>
<dbReference type="InterPro" id="IPR048792">
    <property type="entry name" value="CarD_C"/>
</dbReference>
<dbReference type="GO" id="GO:0009303">
    <property type="term" value="P:rRNA transcription"/>
    <property type="evidence" value="ECO:0007669"/>
    <property type="project" value="TreeGrafter"/>
</dbReference>
<evidence type="ECO:0000259" key="1">
    <source>
        <dbReference type="SMART" id="SM01058"/>
    </source>
</evidence>
<dbReference type="PANTHER" id="PTHR38447">
    <property type="entry name" value="TRANSCRIPTION FACTOR YDEB-RELATED"/>
    <property type="match status" value="1"/>
</dbReference>
<accession>A0A0H3A8J6</accession>